<proteinExistence type="predicted"/>
<dbReference type="EMBL" id="UFTJ01000003">
    <property type="protein sequence ID" value="SUV52408.1"/>
    <property type="molecule type" value="Genomic_DNA"/>
</dbReference>
<sequence length="537" mass="60780">MSIEYFVEGKVIVQTKGDNISFSKGDIVYNSEKSIIQRGAETGVSYGEPRKIHPNDKPINGLEISLNLFFDGTGNNKSNTEVRKVGNNYYKKHSNKKNDSYENEFSNVARGFDATDPSAENQVTEYIEGIGTENLSSDNIVSGQGLGMGRTGVIAKVTKACMKAAAKLKRYRGKKIDLLKVNVFGFSRGAAAARHFVHLACTPPRISYSQGKNILKVFPPYHFPEAILSITDSDGTKLPFIHKYGYFGAQLINSEMSIKKIVFNFVGLYDTVASFGVRHSNDTTDLGLDAINKANFVLQLASDDEYRKNFRLTNINSTNLHGLEFTLPGVHSDIGGAYRNGWEEPENSMHRYEEKTLFKSKNRSECERFQNILIDEGWFTFEQLRIKPISKSKIPGKRHLPAYYSLIGKRILSNHYDKIPLNIMFHYSKQFGIKYLETIIKNTHNIVGTLVPIYNQLLTYTNACNQKRNDYVKGRISGNYIIDMKTINYLDFIKEEDLKKLRNEYLHWSVGYGELVNGENVSGVLPASQRKRKIQNG</sequence>
<evidence type="ECO:0000313" key="2">
    <source>
        <dbReference type="EMBL" id="SUV52408.1"/>
    </source>
</evidence>
<dbReference type="PANTHER" id="PTHR33840">
    <property type="match status" value="1"/>
</dbReference>
<feature type="domain" description="T6SS Phospholipase effector Tle1-like catalytic" evidence="1">
    <location>
        <begin position="66"/>
        <end position="341"/>
    </location>
</feature>
<name>A0A380ZUF0_9FLAO</name>
<dbReference type="PANTHER" id="PTHR33840:SF1">
    <property type="entry name" value="TLE1 PHOSPHOLIPASE DOMAIN-CONTAINING PROTEIN"/>
    <property type="match status" value="1"/>
</dbReference>
<dbReference type="AlphaFoldDB" id="A0A380ZUF0"/>
<organism evidence="2 3">
    <name type="scientific">Bergeyella zoohelcum</name>
    <dbReference type="NCBI Taxonomy" id="1015"/>
    <lineage>
        <taxon>Bacteria</taxon>
        <taxon>Pseudomonadati</taxon>
        <taxon>Bacteroidota</taxon>
        <taxon>Flavobacteriia</taxon>
        <taxon>Flavobacteriales</taxon>
        <taxon>Weeksellaceae</taxon>
        <taxon>Bergeyella</taxon>
    </lineage>
</organism>
<evidence type="ECO:0000313" key="3">
    <source>
        <dbReference type="Proteomes" id="UP000255515"/>
    </source>
</evidence>
<dbReference type="InterPro" id="IPR018712">
    <property type="entry name" value="Tle1-like_cat"/>
</dbReference>
<accession>A0A380ZUF0</accession>
<protein>
    <submittedName>
        <fullName evidence="2">Uncharacterized conserved protein</fullName>
    </submittedName>
</protein>
<dbReference type="Proteomes" id="UP000255515">
    <property type="component" value="Unassembled WGS sequence"/>
</dbReference>
<evidence type="ECO:0000259" key="1">
    <source>
        <dbReference type="Pfam" id="PF09994"/>
    </source>
</evidence>
<reference evidence="2 3" key="1">
    <citation type="submission" date="2018-06" db="EMBL/GenBank/DDBJ databases">
        <authorList>
            <consortium name="Pathogen Informatics"/>
            <person name="Doyle S."/>
        </authorList>
    </citation>
    <scope>NUCLEOTIDE SEQUENCE [LARGE SCALE GENOMIC DNA]</scope>
    <source>
        <strain evidence="2 3">NCTC11661</strain>
    </source>
</reference>
<dbReference type="RefSeq" id="WP_002664729.1">
    <property type="nucleotide sequence ID" value="NZ_UFTJ01000003.1"/>
</dbReference>
<gene>
    <name evidence="2" type="ORF">NCTC11661_01546</name>
</gene>
<dbReference type="Pfam" id="PF09994">
    <property type="entry name" value="T6SS_Tle1-like_cat"/>
    <property type="match status" value="1"/>
</dbReference>